<protein>
    <submittedName>
        <fullName evidence="1">Uncharacterized protein</fullName>
    </submittedName>
</protein>
<reference evidence="1" key="1">
    <citation type="journal article" date="2020" name="Stud. Mycol.">
        <title>101 Dothideomycetes genomes: a test case for predicting lifestyles and emergence of pathogens.</title>
        <authorList>
            <person name="Haridas S."/>
            <person name="Albert R."/>
            <person name="Binder M."/>
            <person name="Bloem J."/>
            <person name="Labutti K."/>
            <person name="Salamov A."/>
            <person name="Andreopoulos B."/>
            <person name="Baker S."/>
            <person name="Barry K."/>
            <person name="Bills G."/>
            <person name="Bluhm B."/>
            <person name="Cannon C."/>
            <person name="Castanera R."/>
            <person name="Culley D."/>
            <person name="Daum C."/>
            <person name="Ezra D."/>
            <person name="Gonzalez J."/>
            <person name="Henrissat B."/>
            <person name="Kuo A."/>
            <person name="Liang C."/>
            <person name="Lipzen A."/>
            <person name="Lutzoni F."/>
            <person name="Magnuson J."/>
            <person name="Mondo S."/>
            <person name="Nolan M."/>
            <person name="Ohm R."/>
            <person name="Pangilinan J."/>
            <person name="Park H.-J."/>
            <person name="Ramirez L."/>
            <person name="Alfaro M."/>
            <person name="Sun H."/>
            <person name="Tritt A."/>
            <person name="Yoshinaga Y."/>
            <person name="Zwiers L.-H."/>
            <person name="Turgeon B."/>
            <person name="Goodwin S."/>
            <person name="Spatafora J."/>
            <person name="Crous P."/>
            <person name="Grigoriev I."/>
        </authorList>
    </citation>
    <scope>NUCLEOTIDE SEQUENCE</scope>
    <source>
        <strain evidence="1">CBS 207.26</strain>
    </source>
</reference>
<dbReference type="OrthoDB" id="3061561at2759"/>
<proteinExistence type="predicted"/>
<sequence>LLPPIKPIDIMDKSKANKLTKVIVFFQTLWMIIHVISRTASNFPATLLELHTCVHTFCALVMYVTLWDKPID</sequence>
<evidence type="ECO:0000313" key="2">
    <source>
        <dbReference type="Proteomes" id="UP000800200"/>
    </source>
</evidence>
<dbReference type="PANTHER" id="PTHR35043">
    <property type="entry name" value="TRANSCRIPTION FACTOR DOMAIN-CONTAINING PROTEIN"/>
    <property type="match status" value="1"/>
</dbReference>
<gene>
    <name evidence="1" type="ORF">K469DRAFT_517115</name>
</gene>
<dbReference type="PANTHER" id="PTHR35043:SF7">
    <property type="entry name" value="TRANSCRIPTION FACTOR DOMAIN-CONTAINING PROTEIN"/>
    <property type="match status" value="1"/>
</dbReference>
<organism evidence="1 2">
    <name type="scientific">Zopfia rhizophila CBS 207.26</name>
    <dbReference type="NCBI Taxonomy" id="1314779"/>
    <lineage>
        <taxon>Eukaryota</taxon>
        <taxon>Fungi</taxon>
        <taxon>Dikarya</taxon>
        <taxon>Ascomycota</taxon>
        <taxon>Pezizomycotina</taxon>
        <taxon>Dothideomycetes</taxon>
        <taxon>Dothideomycetes incertae sedis</taxon>
        <taxon>Zopfiaceae</taxon>
        <taxon>Zopfia</taxon>
    </lineage>
</organism>
<dbReference type="EMBL" id="ML994611">
    <property type="protein sequence ID" value="KAF2194573.1"/>
    <property type="molecule type" value="Genomic_DNA"/>
</dbReference>
<evidence type="ECO:0000313" key="1">
    <source>
        <dbReference type="EMBL" id="KAF2194573.1"/>
    </source>
</evidence>
<keyword evidence="2" id="KW-1185">Reference proteome</keyword>
<dbReference type="Proteomes" id="UP000800200">
    <property type="component" value="Unassembled WGS sequence"/>
</dbReference>
<name>A0A6A6EU93_9PEZI</name>
<dbReference type="AlphaFoldDB" id="A0A6A6EU93"/>
<feature type="non-terminal residue" evidence="1">
    <location>
        <position position="1"/>
    </location>
</feature>
<accession>A0A6A6EU93</accession>
<feature type="non-terminal residue" evidence="1">
    <location>
        <position position="72"/>
    </location>
</feature>